<dbReference type="AlphaFoldDB" id="A0A081BCH9"/>
<name>A0A081BCH9_9HYPH</name>
<dbReference type="EMBL" id="BBIO01000011">
    <property type="protein sequence ID" value="GAK45747.1"/>
    <property type="molecule type" value="Genomic_DNA"/>
</dbReference>
<reference evidence="1 2" key="1">
    <citation type="submission" date="2014-07" db="EMBL/GenBank/DDBJ databases">
        <title>Tepidicaulis marinum gen. nov., sp. nov., a novel marine bacterium denitrifying nitrate to nitrous oxide strictly under microaerobic conditions.</title>
        <authorList>
            <person name="Takeuchi M."/>
            <person name="Yamagishi T."/>
            <person name="Kamagata Y."/>
            <person name="Oshima K."/>
            <person name="Hattori M."/>
            <person name="Katayama T."/>
            <person name="Hanada S."/>
            <person name="Tamaki H."/>
            <person name="Marumo K."/>
            <person name="Maeda H."/>
            <person name="Nedachi M."/>
            <person name="Iwasaki W."/>
            <person name="Suwa Y."/>
            <person name="Sakata S."/>
        </authorList>
    </citation>
    <scope>NUCLEOTIDE SEQUENCE [LARGE SCALE GENOMIC DNA]</scope>
    <source>
        <strain evidence="1 2">MA2</strain>
    </source>
</reference>
<sequence>MSEINRIKDALKHAAAVAAVLVPMAGAAALAEDQAEEGLAQALQPAEGAAEEAAAGSETDAEDTLADGMLADELLDEEGGDVFGAAPAQCPPVASVQEEVPSTDLLDTAFVDNLKTWLDVPVVRLTLESRNEANASLGQSDIDALDKQWRAETQSDDQPLITAVLNSPLSTYLLRVQAGQLGLYSEIFVIDAKGLNAGQSSVTSDYWQGDEAKFQKTYDAGPSAVFIDEAEYHEATDTWRAQVNVTLTDDGGDRIGAATIEVNLTELARRSKAGI</sequence>
<keyword evidence="2" id="KW-1185">Reference proteome</keyword>
<proteinExistence type="predicted"/>
<evidence type="ECO:0000313" key="2">
    <source>
        <dbReference type="Proteomes" id="UP000028702"/>
    </source>
</evidence>
<organism evidence="1 2">
    <name type="scientific">Tepidicaulis marinus</name>
    <dbReference type="NCBI Taxonomy" id="1333998"/>
    <lineage>
        <taxon>Bacteria</taxon>
        <taxon>Pseudomonadati</taxon>
        <taxon>Pseudomonadota</taxon>
        <taxon>Alphaproteobacteria</taxon>
        <taxon>Hyphomicrobiales</taxon>
        <taxon>Parvibaculaceae</taxon>
        <taxon>Tepidicaulis</taxon>
    </lineage>
</organism>
<dbReference type="Proteomes" id="UP000028702">
    <property type="component" value="Unassembled WGS sequence"/>
</dbReference>
<dbReference type="eggNOG" id="COG0834">
    <property type="taxonomic scope" value="Bacteria"/>
</dbReference>
<accession>A0A081BCH9</accession>
<dbReference type="RefSeq" id="WP_197052916.1">
    <property type="nucleotide sequence ID" value="NZ_BBIO01000011.1"/>
</dbReference>
<protein>
    <submittedName>
        <fullName evidence="1">Conserved protein</fullName>
    </submittedName>
</protein>
<dbReference type="STRING" id="1333998.M2A_2246"/>
<comment type="caution">
    <text evidence="1">The sequence shown here is derived from an EMBL/GenBank/DDBJ whole genome shotgun (WGS) entry which is preliminary data.</text>
</comment>
<gene>
    <name evidence="1" type="ORF">M2A_2246</name>
</gene>
<evidence type="ECO:0000313" key="1">
    <source>
        <dbReference type="EMBL" id="GAK45747.1"/>
    </source>
</evidence>